<dbReference type="EMBL" id="VMNW02000081">
    <property type="protein sequence ID" value="KAA9153005.1"/>
    <property type="molecule type" value="Genomic_DNA"/>
</dbReference>
<evidence type="ECO:0000313" key="1">
    <source>
        <dbReference type="EMBL" id="KAA9153005.1"/>
    </source>
</evidence>
<dbReference type="Proteomes" id="UP000319769">
    <property type="component" value="Unassembled WGS sequence"/>
</dbReference>
<dbReference type="RefSeq" id="WP_144751458.1">
    <property type="nucleotide sequence ID" value="NZ_VMNW02000081.1"/>
</dbReference>
<protein>
    <submittedName>
        <fullName evidence="1">DUF2993 domain-containing protein</fullName>
    </submittedName>
</protein>
<organism evidence="1 2">
    <name type="scientific">Amycolatopsis acidicola</name>
    <dbReference type="NCBI Taxonomy" id="2596893"/>
    <lineage>
        <taxon>Bacteria</taxon>
        <taxon>Bacillati</taxon>
        <taxon>Actinomycetota</taxon>
        <taxon>Actinomycetes</taxon>
        <taxon>Pseudonocardiales</taxon>
        <taxon>Pseudonocardiaceae</taxon>
        <taxon>Amycolatopsis</taxon>
    </lineage>
</organism>
<dbReference type="OrthoDB" id="3215846at2"/>
<dbReference type="InterPro" id="IPR021373">
    <property type="entry name" value="DUF2993"/>
</dbReference>
<proteinExistence type="predicted"/>
<sequence>MNRRWIVLSAVVVVAVAGLVVAADRVTAAVIASKMGERLGCGGTADVHGFPVLTQLVSGRLSDVTADFTTADARVHLEAQDIPISGDGAVGGVTVTATVPWATVSSQLSQNGLPATAHAEGARMAIDVAGGLGSVLAAVRVDGTALQVEPEIVRFLGQEMSATALRRTPVAGLLDARTVPLPAMPAGLLATGADVGEQGLTIHAAGKDVAISGNFAGFGAGCGSG</sequence>
<gene>
    <name evidence="1" type="ORF">FPZ12_035795</name>
</gene>
<name>A0A5N0UTZ4_9PSEU</name>
<evidence type="ECO:0000313" key="2">
    <source>
        <dbReference type="Proteomes" id="UP000319769"/>
    </source>
</evidence>
<reference evidence="1" key="1">
    <citation type="submission" date="2019-09" db="EMBL/GenBank/DDBJ databases">
        <authorList>
            <person name="Teo W.F.A."/>
            <person name="Duangmal K."/>
        </authorList>
    </citation>
    <scope>NUCLEOTIDE SEQUENCE [LARGE SCALE GENOMIC DNA]</scope>
    <source>
        <strain evidence="1">K81G1</strain>
    </source>
</reference>
<dbReference type="AlphaFoldDB" id="A0A5N0UTZ4"/>
<comment type="caution">
    <text evidence="1">The sequence shown here is derived from an EMBL/GenBank/DDBJ whole genome shotgun (WGS) entry which is preliminary data.</text>
</comment>
<accession>A0A5N0UTZ4</accession>
<dbReference type="Pfam" id="PF11209">
    <property type="entry name" value="LmeA"/>
    <property type="match status" value="1"/>
</dbReference>
<keyword evidence="2" id="KW-1185">Reference proteome</keyword>